<reference evidence="1 2" key="1">
    <citation type="submission" date="2024-06" db="EMBL/GenBank/DDBJ databases">
        <title>A chromosome-level genome assembly of beet webworm, Loxostege sticticalis.</title>
        <authorList>
            <person name="Zhang Y."/>
        </authorList>
    </citation>
    <scope>NUCLEOTIDE SEQUENCE [LARGE SCALE GENOMIC DNA]</scope>
    <source>
        <strain evidence="1">AQ026</strain>
        <tissue evidence="1">Whole body</tissue>
    </source>
</reference>
<organism evidence="1 2">
    <name type="scientific">Loxostege sticticalis</name>
    <name type="common">Beet webworm moth</name>
    <dbReference type="NCBI Taxonomy" id="481309"/>
    <lineage>
        <taxon>Eukaryota</taxon>
        <taxon>Metazoa</taxon>
        <taxon>Ecdysozoa</taxon>
        <taxon>Arthropoda</taxon>
        <taxon>Hexapoda</taxon>
        <taxon>Insecta</taxon>
        <taxon>Pterygota</taxon>
        <taxon>Neoptera</taxon>
        <taxon>Endopterygota</taxon>
        <taxon>Lepidoptera</taxon>
        <taxon>Glossata</taxon>
        <taxon>Ditrysia</taxon>
        <taxon>Pyraloidea</taxon>
        <taxon>Crambidae</taxon>
        <taxon>Pyraustinae</taxon>
        <taxon>Loxostege</taxon>
    </lineage>
</organism>
<keyword evidence="2" id="KW-1185">Reference proteome</keyword>
<sequence length="226" mass="26132">MYADDLQIYISFHPHSADDAIRALNSELNRINEWADNHTLTLNPSKSKFIIFGTKGQIETVESMDPCVAINNVTVERVWKARNLGVTFDACLRFEEHVSELARNCLYVIKVMYKIREYLSQELRKRLSEALVLSKLNYCLPVFGPCLLARSCRLLQRIQNACVRFTQFIPPRTHVTPFINNADMLNMKSRRDLHFASLLFGVVNSVVFVPRHSAVDKIYQIRFIHS</sequence>
<evidence type="ECO:0000313" key="1">
    <source>
        <dbReference type="EMBL" id="KAL0893032.1"/>
    </source>
</evidence>
<comment type="caution">
    <text evidence="1">The sequence shown here is derived from an EMBL/GenBank/DDBJ whole genome shotgun (WGS) entry which is preliminary data.</text>
</comment>
<protein>
    <recommendedName>
        <fullName evidence="3">Reverse transcriptase domain-containing protein</fullName>
    </recommendedName>
</protein>
<evidence type="ECO:0008006" key="3">
    <source>
        <dbReference type="Google" id="ProtNLM"/>
    </source>
</evidence>
<name>A0ABR3I9T3_LOXSC</name>
<dbReference type="PANTHER" id="PTHR33332">
    <property type="entry name" value="REVERSE TRANSCRIPTASE DOMAIN-CONTAINING PROTEIN"/>
    <property type="match status" value="1"/>
</dbReference>
<dbReference type="Proteomes" id="UP001549920">
    <property type="component" value="Unassembled WGS sequence"/>
</dbReference>
<dbReference type="EMBL" id="JBEUOH010000006">
    <property type="protein sequence ID" value="KAL0893032.1"/>
    <property type="molecule type" value="Genomic_DNA"/>
</dbReference>
<gene>
    <name evidence="1" type="ORF">ABMA27_014686</name>
</gene>
<accession>A0ABR3I9T3</accession>
<evidence type="ECO:0000313" key="2">
    <source>
        <dbReference type="Proteomes" id="UP001549920"/>
    </source>
</evidence>
<proteinExistence type="predicted"/>